<feature type="coiled-coil region" evidence="4">
    <location>
        <begin position="109"/>
        <end position="136"/>
    </location>
</feature>
<evidence type="ECO:0008006" key="9">
    <source>
        <dbReference type="Google" id="ProtNLM"/>
    </source>
</evidence>
<dbReference type="PANTHER" id="PTHR23121">
    <property type="entry name" value="SODIUM-DEPENDENT GLUCOSE TRANSPORTER 1"/>
    <property type="match status" value="1"/>
</dbReference>
<feature type="chain" id="PRO_5040132527" description="Sodium-dependent glucose transporter 1-like protein" evidence="6">
    <location>
        <begin position="24"/>
        <end position="683"/>
    </location>
</feature>
<accession>A0A9Q0M7Z4</accession>
<evidence type="ECO:0000256" key="3">
    <source>
        <dbReference type="ARBA" id="ARBA00023136"/>
    </source>
</evidence>
<evidence type="ECO:0000256" key="4">
    <source>
        <dbReference type="SAM" id="Coils"/>
    </source>
</evidence>
<protein>
    <recommendedName>
        <fullName evidence="9">Sodium-dependent glucose transporter 1-like protein</fullName>
    </recommendedName>
</protein>
<dbReference type="InterPro" id="IPR011701">
    <property type="entry name" value="MFS"/>
</dbReference>
<gene>
    <name evidence="7" type="ORF">RDWZM_006582</name>
</gene>
<feature type="transmembrane region" description="Helical" evidence="5">
    <location>
        <begin position="502"/>
        <end position="526"/>
    </location>
</feature>
<feature type="transmembrane region" description="Helical" evidence="5">
    <location>
        <begin position="597"/>
        <end position="617"/>
    </location>
</feature>
<feature type="transmembrane region" description="Helical" evidence="5">
    <location>
        <begin position="257"/>
        <end position="278"/>
    </location>
</feature>
<feature type="transmembrane region" description="Helical" evidence="5">
    <location>
        <begin position="538"/>
        <end position="556"/>
    </location>
</feature>
<feature type="transmembrane region" description="Helical" evidence="5">
    <location>
        <begin position="285"/>
        <end position="303"/>
    </location>
</feature>
<keyword evidence="2 5" id="KW-1133">Transmembrane helix</keyword>
<dbReference type="InterPro" id="IPR036259">
    <property type="entry name" value="MFS_trans_sf"/>
</dbReference>
<feature type="transmembrane region" description="Helical" evidence="5">
    <location>
        <begin position="402"/>
        <end position="425"/>
    </location>
</feature>
<reference evidence="7" key="1">
    <citation type="submission" date="2022-12" db="EMBL/GenBank/DDBJ databases">
        <title>Genome assemblies of Blomia tropicalis.</title>
        <authorList>
            <person name="Cui Y."/>
        </authorList>
    </citation>
    <scope>NUCLEOTIDE SEQUENCE</scope>
    <source>
        <tissue evidence="7">Adult mites</tissue>
    </source>
</reference>
<dbReference type="GO" id="GO:0022857">
    <property type="term" value="F:transmembrane transporter activity"/>
    <property type="evidence" value="ECO:0007669"/>
    <property type="project" value="InterPro"/>
</dbReference>
<feature type="signal peptide" evidence="6">
    <location>
        <begin position="1"/>
        <end position="23"/>
    </location>
</feature>
<keyword evidence="3 5" id="KW-0472">Membrane</keyword>
<evidence type="ECO:0000313" key="8">
    <source>
        <dbReference type="Proteomes" id="UP001142055"/>
    </source>
</evidence>
<keyword evidence="1 5" id="KW-0812">Transmembrane</keyword>
<organism evidence="7 8">
    <name type="scientific">Blomia tropicalis</name>
    <name type="common">Mite</name>
    <dbReference type="NCBI Taxonomy" id="40697"/>
    <lineage>
        <taxon>Eukaryota</taxon>
        <taxon>Metazoa</taxon>
        <taxon>Ecdysozoa</taxon>
        <taxon>Arthropoda</taxon>
        <taxon>Chelicerata</taxon>
        <taxon>Arachnida</taxon>
        <taxon>Acari</taxon>
        <taxon>Acariformes</taxon>
        <taxon>Sarcoptiformes</taxon>
        <taxon>Astigmata</taxon>
        <taxon>Glycyphagoidea</taxon>
        <taxon>Echimyopodidae</taxon>
        <taxon>Blomia</taxon>
    </lineage>
</organism>
<keyword evidence="6" id="KW-0732">Signal</keyword>
<feature type="transmembrane region" description="Helical" evidence="5">
    <location>
        <begin position="463"/>
        <end position="482"/>
    </location>
</feature>
<feature type="transmembrane region" description="Helical" evidence="5">
    <location>
        <begin position="309"/>
        <end position="331"/>
    </location>
</feature>
<dbReference type="Gene3D" id="1.20.1250.20">
    <property type="entry name" value="MFS general substrate transporter like domains"/>
    <property type="match status" value="2"/>
</dbReference>
<dbReference type="AlphaFoldDB" id="A0A9Q0M7Z4"/>
<evidence type="ECO:0000256" key="2">
    <source>
        <dbReference type="ARBA" id="ARBA00022989"/>
    </source>
</evidence>
<keyword evidence="4" id="KW-0175">Coiled coil</keyword>
<dbReference type="SUPFAM" id="SSF103473">
    <property type="entry name" value="MFS general substrate transporter"/>
    <property type="match status" value="1"/>
</dbReference>
<evidence type="ECO:0000313" key="7">
    <source>
        <dbReference type="EMBL" id="KAJ6220770.1"/>
    </source>
</evidence>
<feature type="transmembrane region" description="Helical" evidence="5">
    <location>
        <begin position="343"/>
        <end position="366"/>
    </location>
</feature>
<evidence type="ECO:0000256" key="1">
    <source>
        <dbReference type="ARBA" id="ARBA00022692"/>
    </source>
</evidence>
<keyword evidence="8" id="KW-1185">Reference proteome</keyword>
<evidence type="ECO:0000256" key="6">
    <source>
        <dbReference type="SAM" id="SignalP"/>
    </source>
</evidence>
<sequence>MNYRLLILTYCLVFTFMLIGTDARKGGDIIIMGNGFGGHGGGHSLFGHSKFGDALTLGSMFESITLLKMSNQEKLVTGVAPPRPPPMLVIQTQNMLHNGKIVDGNDHSIENQLTKIESDEERRVREERENAEKNELSLIRMLVRHNQNIGVTNNFNVNLNKNQTLANTENNNNNGVDDNNNNVQMIDEDFFTRDEFARTTSLVESRPGEVQAMSQQYKMVTSGVLWFCYFSLALNDYIFGPTFDDLSKILQCSFEQISYFAVYRQFAYTLGSLGGLSFNYINRQMGLVTLLLLSGASLFLTPYSPSIGMFYLIAVLNGFAAGACDVGFHVWILEMFQDGGGPLLQALHFSFGIGIAVAPLITANFLSGESECGKPSSNVTLETSHHHELTDEMILEKRATIFIPYAIIGAIVTIGGTMLGSLYFYKRYIPPKERKLPVSFDEQMPKQLSRMEKLELWKKSVPSFYIILIISLGSSMLFAYYGLEVTYFQFLAQFTTAVPLPIAGSMAANLEAATGAAYSIGGFIAIMASMRIHPQNMIYLNFVLMNIGIIMLNLFYQSNLTVFWLGNIFVGFGFSSCYATAYTFLEHQINVTNLIGSVFLFAGGLGTAIFPMLLSKICSNPEFLIYLSYFAINFSLLLFILMHTMTNIRGRQVKLIKNQLLKAPATLTQFKERTLSTLSYEPQ</sequence>
<name>A0A9Q0M7Z4_BLOTA</name>
<comment type="caution">
    <text evidence="7">The sequence shown here is derived from an EMBL/GenBank/DDBJ whole genome shotgun (WGS) entry which is preliminary data.</text>
</comment>
<dbReference type="OMA" id="VWILEMF"/>
<dbReference type="Pfam" id="PF07690">
    <property type="entry name" value="MFS_1"/>
    <property type="match status" value="1"/>
</dbReference>
<dbReference type="EMBL" id="JAPWDV010000002">
    <property type="protein sequence ID" value="KAJ6220770.1"/>
    <property type="molecule type" value="Genomic_DNA"/>
</dbReference>
<proteinExistence type="predicted"/>
<evidence type="ECO:0000256" key="5">
    <source>
        <dbReference type="SAM" id="Phobius"/>
    </source>
</evidence>
<dbReference type="Proteomes" id="UP001142055">
    <property type="component" value="Chromosome 2"/>
</dbReference>
<feature type="transmembrane region" description="Helical" evidence="5">
    <location>
        <begin position="623"/>
        <end position="642"/>
    </location>
</feature>
<dbReference type="PANTHER" id="PTHR23121:SF9">
    <property type="entry name" value="SODIUM-DEPENDENT GLUCOSE TRANSPORTER 1"/>
    <property type="match status" value="1"/>
</dbReference>
<feature type="transmembrane region" description="Helical" evidence="5">
    <location>
        <begin position="562"/>
        <end position="585"/>
    </location>
</feature>